<keyword evidence="1" id="KW-0472">Membrane</keyword>
<evidence type="ECO:0000256" key="1">
    <source>
        <dbReference type="SAM" id="Phobius"/>
    </source>
</evidence>
<dbReference type="AlphaFoldDB" id="Q7V6Z0"/>
<keyword evidence="1" id="KW-1133">Transmembrane helix</keyword>
<keyword evidence="1" id="KW-0812">Transmembrane</keyword>
<feature type="transmembrane region" description="Helical" evidence="1">
    <location>
        <begin position="68"/>
        <end position="88"/>
    </location>
</feature>
<dbReference type="HOGENOM" id="CLU_2383789_0_0_3"/>
<keyword evidence="3" id="KW-1185">Reference proteome</keyword>
<evidence type="ECO:0000313" key="3">
    <source>
        <dbReference type="Proteomes" id="UP000001423"/>
    </source>
</evidence>
<organism evidence="2 3">
    <name type="scientific">Prochlorococcus marinus (strain MIT 9313)</name>
    <dbReference type="NCBI Taxonomy" id="74547"/>
    <lineage>
        <taxon>Bacteria</taxon>
        <taxon>Bacillati</taxon>
        <taxon>Cyanobacteriota</taxon>
        <taxon>Cyanophyceae</taxon>
        <taxon>Synechococcales</taxon>
        <taxon>Prochlorococcaceae</taxon>
        <taxon>Prochlorococcus</taxon>
    </lineage>
</organism>
<dbReference type="Proteomes" id="UP000001423">
    <property type="component" value="Chromosome"/>
</dbReference>
<name>Q7V6Z0_PROMM</name>
<reference evidence="2 3" key="1">
    <citation type="journal article" date="2003" name="Nature">
        <title>Genome divergence in two Prochlorococcus ecotypes reflects oceanic niche differentiation.</title>
        <authorList>
            <person name="Rocap G."/>
            <person name="Larimer F.W."/>
            <person name="Lamerdin J.E."/>
            <person name="Malfatti S."/>
            <person name="Chain P."/>
            <person name="Ahlgren N.A."/>
            <person name="Arellano A."/>
            <person name="Coleman M."/>
            <person name="Hauser L."/>
            <person name="Hess W.R."/>
            <person name="Johnson Z.I."/>
            <person name="Land M.L."/>
            <person name="Lindell D."/>
            <person name="Post A.F."/>
            <person name="Regala W."/>
            <person name="Shah M."/>
            <person name="Shaw S.L."/>
            <person name="Steglich C."/>
            <person name="Sullivan M.B."/>
            <person name="Ting C.S."/>
            <person name="Tolonen A."/>
            <person name="Webb E.A."/>
            <person name="Zinser E.R."/>
            <person name="Chisholm S.W."/>
        </authorList>
    </citation>
    <scope>NUCLEOTIDE SEQUENCE [LARGE SCALE GENOMIC DNA]</scope>
    <source>
        <strain evidence="3">MIT 9313</strain>
    </source>
</reference>
<dbReference type="eggNOG" id="ENOG5030RYT">
    <property type="taxonomic scope" value="Bacteria"/>
</dbReference>
<evidence type="ECO:0000313" key="2">
    <source>
        <dbReference type="EMBL" id="CAE21162.1"/>
    </source>
</evidence>
<gene>
    <name evidence="2" type="ordered locus">PMT_0987</name>
</gene>
<proteinExistence type="predicted"/>
<dbReference type="KEGG" id="pmt:PMT_0987"/>
<sequence length="94" mass="10330">MQSFGLPFFASFSIGAERKPCPVIGLRWPGQHSQRKGGRFLQNSISTALEQKVEREVPVSKTSMNGKVLVSGIVLILLAIAVYESLLFRTLQPA</sequence>
<dbReference type="EMBL" id="BX548175">
    <property type="protein sequence ID" value="CAE21162.1"/>
    <property type="molecule type" value="Genomic_DNA"/>
</dbReference>
<accession>Q7V6Z0</accession>
<protein>
    <submittedName>
        <fullName evidence="2">Uncharacterized protein</fullName>
    </submittedName>
</protein>